<dbReference type="NCBIfam" id="TIGR04390">
    <property type="entry name" value="OMP_YaiO_dom"/>
    <property type="match status" value="1"/>
</dbReference>
<organism evidence="2 3">
    <name type="scientific">Henriciella marina</name>
    <dbReference type="NCBI Taxonomy" id="453851"/>
    <lineage>
        <taxon>Bacteria</taxon>
        <taxon>Pseudomonadati</taxon>
        <taxon>Pseudomonadota</taxon>
        <taxon>Alphaproteobacteria</taxon>
        <taxon>Hyphomonadales</taxon>
        <taxon>Hyphomonadaceae</taxon>
        <taxon>Henriciella</taxon>
    </lineage>
</organism>
<comment type="caution">
    <text evidence="2">The sequence shown here is derived from an EMBL/GenBank/DDBJ whole genome shotgun (WGS) entry which is preliminary data.</text>
</comment>
<dbReference type="Proteomes" id="UP001083770">
    <property type="component" value="Unassembled WGS sequence"/>
</dbReference>
<evidence type="ECO:0000313" key="2">
    <source>
        <dbReference type="EMBL" id="MCZ4298193.1"/>
    </source>
</evidence>
<evidence type="ECO:0000256" key="1">
    <source>
        <dbReference type="SAM" id="SignalP"/>
    </source>
</evidence>
<gene>
    <name evidence="2" type="ORF">O4G74_08995</name>
</gene>
<keyword evidence="3" id="KW-1185">Reference proteome</keyword>
<feature type="chain" id="PRO_5045292512" evidence="1">
    <location>
        <begin position="24"/>
        <end position="258"/>
    </location>
</feature>
<feature type="signal peptide" evidence="1">
    <location>
        <begin position="1"/>
        <end position="23"/>
    </location>
</feature>
<accession>A0ABT4LVI2</accession>
<protein>
    <submittedName>
        <fullName evidence="2">YaiO family outer membrane beta-barrel protein</fullName>
    </submittedName>
</protein>
<dbReference type="RefSeq" id="WP_269402307.1">
    <property type="nucleotide sequence ID" value="NZ_JAPWGW010000002.1"/>
</dbReference>
<sequence length="258" mass="27947">MTIRLCILAGLGLAGLLAPCAAARPAPSWTADIAIEHAELRRTTLEDWSGAALQLGRRTETGRLVWARAEWSQRFGAQDSFLQLGLQDQFAGGVGSLAIGSAFGGDFREDLDVRLAWTRPAWRPDQGPGGLDLDLTARIADYGDGAVTVLAPGLVHYLRDRDAWLSVSPILVRGSEGRWESGLAVRGDVGLDANWRLRGGASFAPEVEAGKVAWTRGLEIGARRKFGPDRELGWTVTHVDRSGSYARTGLTLSLRQRF</sequence>
<proteinExistence type="predicted"/>
<name>A0ABT4LVI2_9PROT</name>
<dbReference type="EMBL" id="JAPWGW010000002">
    <property type="protein sequence ID" value="MCZ4298193.1"/>
    <property type="molecule type" value="Genomic_DNA"/>
</dbReference>
<dbReference type="InterPro" id="IPR030887">
    <property type="entry name" value="Beta-barrel_YaiO"/>
</dbReference>
<evidence type="ECO:0000313" key="3">
    <source>
        <dbReference type="Proteomes" id="UP001083770"/>
    </source>
</evidence>
<reference evidence="2" key="1">
    <citation type="submission" date="2022-12" db="EMBL/GenBank/DDBJ databases">
        <title>Bacterial isolates from different developmental stages of Nematostella vectensis.</title>
        <authorList>
            <person name="Fraune S."/>
        </authorList>
    </citation>
    <scope>NUCLEOTIDE SEQUENCE</scope>
    <source>
        <strain evidence="2">G21632-S1</strain>
    </source>
</reference>
<keyword evidence="1" id="KW-0732">Signal</keyword>